<organism evidence="1 2">
    <name type="scientific">Catharanthus roseus</name>
    <name type="common">Madagascar periwinkle</name>
    <name type="synonym">Vinca rosea</name>
    <dbReference type="NCBI Taxonomy" id="4058"/>
    <lineage>
        <taxon>Eukaryota</taxon>
        <taxon>Viridiplantae</taxon>
        <taxon>Streptophyta</taxon>
        <taxon>Embryophyta</taxon>
        <taxon>Tracheophyta</taxon>
        <taxon>Spermatophyta</taxon>
        <taxon>Magnoliopsida</taxon>
        <taxon>eudicotyledons</taxon>
        <taxon>Gunneridae</taxon>
        <taxon>Pentapetalae</taxon>
        <taxon>asterids</taxon>
        <taxon>lamiids</taxon>
        <taxon>Gentianales</taxon>
        <taxon>Apocynaceae</taxon>
        <taxon>Rauvolfioideae</taxon>
        <taxon>Vinceae</taxon>
        <taxon>Catharanthinae</taxon>
        <taxon>Catharanthus</taxon>
    </lineage>
</organism>
<proteinExistence type="predicted"/>
<reference evidence="2" key="1">
    <citation type="journal article" date="2023" name="Nat. Plants">
        <title>Single-cell RNA sequencing provides a high-resolution roadmap for understanding the multicellular compartmentation of specialized metabolism.</title>
        <authorList>
            <person name="Sun S."/>
            <person name="Shen X."/>
            <person name="Li Y."/>
            <person name="Li Y."/>
            <person name="Wang S."/>
            <person name="Li R."/>
            <person name="Zhang H."/>
            <person name="Shen G."/>
            <person name="Guo B."/>
            <person name="Wei J."/>
            <person name="Xu J."/>
            <person name="St-Pierre B."/>
            <person name="Chen S."/>
            <person name="Sun C."/>
        </authorList>
    </citation>
    <scope>NUCLEOTIDE SEQUENCE [LARGE SCALE GENOMIC DNA]</scope>
</reference>
<dbReference type="Proteomes" id="UP001060085">
    <property type="component" value="Linkage Group LG03"/>
</dbReference>
<gene>
    <name evidence="1" type="ORF">M9H77_12464</name>
</gene>
<keyword evidence="2" id="KW-1185">Reference proteome</keyword>
<evidence type="ECO:0000313" key="2">
    <source>
        <dbReference type="Proteomes" id="UP001060085"/>
    </source>
</evidence>
<dbReference type="EMBL" id="CM044703">
    <property type="protein sequence ID" value="KAI5672100.1"/>
    <property type="molecule type" value="Genomic_DNA"/>
</dbReference>
<evidence type="ECO:0000313" key="1">
    <source>
        <dbReference type="EMBL" id="KAI5672100.1"/>
    </source>
</evidence>
<comment type="caution">
    <text evidence="1">The sequence shown here is derived from an EMBL/GenBank/DDBJ whole genome shotgun (WGS) entry which is preliminary data.</text>
</comment>
<name>A0ACC0BHH3_CATRO</name>
<accession>A0ACC0BHH3</accession>
<sequence>MIAHVEDALKSKIKELHGQGKLSKLFTMCSIVKEKSREQLGTAPTADDRSYPTVAGSSQDGFCLTALLGENFSKIFNRGSSIKGCDLGKHLDPIQQSKEDSSHNFSFSRCKMIFDIKDNDGNTDNGMVSCMEDALKNKLEEFEGLGKASKLF</sequence>
<protein>
    <submittedName>
        <fullName evidence="1">Uncharacterized protein</fullName>
    </submittedName>
</protein>